<feature type="compositionally biased region" description="Polar residues" evidence="1">
    <location>
        <begin position="120"/>
        <end position="136"/>
    </location>
</feature>
<dbReference type="EMBL" id="OV696687">
    <property type="protein sequence ID" value="CAH1253343.1"/>
    <property type="molecule type" value="Genomic_DNA"/>
</dbReference>
<feature type="compositionally biased region" description="Polar residues" evidence="1">
    <location>
        <begin position="295"/>
        <end position="320"/>
    </location>
</feature>
<feature type="region of interest" description="Disordered" evidence="1">
    <location>
        <begin position="115"/>
        <end position="224"/>
    </location>
</feature>
<accession>A0A8K0EHG7</accession>
<gene>
    <name evidence="2" type="primary">C17orf97</name>
    <name evidence="2" type="ORF">BLAG_LOCUS13152</name>
</gene>
<feature type="region of interest" description="Disordered" evidence="1">
    <location>
        <begin position="263"/>
        <end position="474"/>
    </location>
</feature>
<evidence type="ECO:0000313" key="2">
    <source>
        <dbReference type="EMBL" id="CAH1253343.1"/>
    </source>
</evidence>
<keyword evidence="3" id="KW-1185">Reference proteome</keyword>
<dbReference type="OrthoDB" id="10600514at2759"/>
<feature type="compositionally biased region" description="Basic and acidic residues" evidence="1">
    <location>
        <begin position="137"/>
        <end position="147"/>
    </location>
</feature>
<protein>
    <submittedName>
        <fullName evidence="2">C17orf97 protein</fullName>
    </submittedName>
</protein>
<feature type="compositionally biased region" description="Polar residues" evidence="1">
    <location>
        <begin position="355"/>
        <end position="467"/>
    </location>
</feature>
<feature type="compositionally biased region" description="Basic and acidic residues" evidence="1">
    <location>
        <begin position="163"/>
        <end position="174"/>
    </location>
</feature>
<feature type="compositionally biased region" description="Basic and acidic residues" evidence="1">
    <location>
        <begin position="1304"/>
        <end position="1316"/>
    </location>
</feature>
<evidence type="ECO:0000313" key="3">
    <source>
        <dbReference type="Proteomes" id="UP000838412"/>
    </source>
</evidence>
<dbReference type="Proteomes" id="UP000838412">
    <property type="component" value="Chromosome 2"/>
</dbReference>
<sequence>MSSKGDVHVFRGKYYLPRVNRNGMALTPLYALQANVFPGFTVTELSQKFMSLGVALHQPDSKEIKHLNSIRGFESAGRCSAESILIPIVDLNENYSQLCRAYRKERAHAVLQNPVEAATDKTSPNGSISPAQVESTGEQKIHEDAGQDKSGTTSVMPLQEQAGNRDHASREKSTDVQPSNEGKPKKRNSLMPLQQQAGNRDHASREKSTDVQPSNEGKPKKRNSLLKLRLVRIEDLLEGEQHAKGESMQAKYKSVAVAEANDTRHQTPLLPTGSSVATGSHPVERNPSGSHPAERNTSGSHPSERNTSVSPPAKRNTSGSHPAERNASGSHPAERNTSGSHPAERNPSGSHPAERNTSGSHPPQRNTSGSHPAKRNTSGSHPAEHNTSGNQPVERNTSSCHLAERTTSGSHPSEQTTSGSHPSERNNSGSPPAKRNTSGSHPAEQNTSGSHPAERNTSGARRVSQQARHIGSIPLSTGKKVDVVQRNRLYVRAKSITSAVPGFTKHTLKQLCPVFGLEWLIVDTSDNAVTKCFEQISSKKLLSPMMYVRASSKLALFALLSFLEEHFCKVESKERPTAKKAVEIARKEMAKTPERSGVFYINGHSVTRVVLDGQVYFSGPQVLSAVSNTQQKDDTTTSDTNSVMEIVSVFTTGIEYILGPPAVMKVLNNTTSAQHLTPDDFRVFKVGDEEIFHIVIKQLVEGRPSLCEAHSLTSKDHSNRDAPATKRAEVVLHRVDLNVAQPSETAEAISSVCSDNANIKVDDARRTRSDDDGKMSCKGRTCPKAVKKQYAGTFYLRNPSKKELSGADRELLRKHAKKLTSSAPLVVLPCVVLDGSKFCCLSDVHQLVPHKSVEDIVEVCHALGLQTRSERVEVPDRASLLKILQIVMGLPGSSNSVQGSVDGEDSFSTCSTSVLESQSDLNPDRYSPVSGQSQQHLDGGIVSVGKSKVPWLYHQEVDMATVDDVENAIPSASLDGVQRYEMPPWGPEVLNRYATTAGLSQVYNINQQLVPLRSLDCRDTDIVPTVPHTGHPEDASEDLSHGVQQSEGNMEVDGEHLDDKSERSVAVEVVKQSEGNMEVDGEHLDDKSERSVAVEVVKQSEGNMEVDGEHLDDKSERSVAVEVVKQSEGNIEVDGEHLDDKSDKSVAVEVVQQSEENMEVAEEHDPEKSVAVEVVRTKELSDNVFNPNGDTETATTMNTDVNENECGTGEHNFDLCNVKKEASAYPSPCSNMNQGDDDIVVEPPCKRHCVSLGTDPDAAEKSTSNVSWTKRSLVEGTPTPQPRQTAIRISNCWSTASDEPASATRREPPPHSVVSEREQQLRNELRWETVADGAPIPVVERGGSRFVLTSDVSSLLRGVDAGEFMEALDELELSIVPCSLEVAACFSTDAGKPKQACRSMVKLNMTLGATVKMLLMILKEKGQPKEIHSTSQTHLFGPRTSQLQWLTVSWFHPIPMHHPPAASTSTIQPSCHTLERSREMQPQLFIITIIITHRVRDITYRSATRCLYMAIHSPLPLPLFIRCWLDNLLFRQRETVPRRTLSISTTTCRRRSVREVPTVNKHRLVRPKTTVLQAVL</sequence>
<proteinExistence type="predicted"/>
<name>A0A8K0EHG7_BRALA</name>
<organism evidence="2 3">
    <name type="scientific">Branchiostoma lanceolatum</name>
    <name type="common">Common lancelet</name>
    <name type="synonym">Amphioxus lanceolatum</name>
    <dbReference type="NCBI Taxonomy" id="7740"/>
    <lineage>
        <taxon>Eukaryota</taxon>
        <taxon>Metazoa</taxon>
        <taxon>Chordata</taxon>
        <taxon>Cephalochordata</taxon>
        <taxon>Leptocardii</taxon>
        <taxon>Amphioxiformes</taxon>
        <taxon>Branchiostomatidae</taxon>
        <taxon>Branchiostoma</taxon>
    </lineage>
</organism>
<evidence type="ECO:0000256" key="1">
    <source>
        <dbReference type="SAM" id="MobiDB-lite"/>
    </source>
</evidence>
<feature type="region of interest" description="Disordered" evidence="1">
    <location>
        <begin position="1297"/>
        <end position="1316"/>
    </location>
</feature>
<feature type="compositionally biased region" description="Basic and acidic residues" evidence="1">
    <location>
        <begin position="199"/>
        <end position="209"/>
    </location>
</feature>
<reference evidence="2" key="1">
    <citation type="submission" date="2022-01" db="EMBL/GenBank/DDBJ databases">
        <authorList>
            <person name="Braso-Vives M."/>
        </authorList>
    </citation>
    <scope>NUCLEOTIDE SEQUENCE</scope>
</reference>